<sequence length="226" mass="25777">MNAILDNPIYHALTTNHLLFSKGDENIKYYHREVASFAGMKTYTEADFLKLCEQLPDNGVFIVFSPQTLTIPKPWKLAAEIDMFQFVYEHNFAPQQQLEITLEDLNKEHVEEMIALVELTKPGPFLSKTIDLSNYTGVFENGRLAAMAGHRFHLGNHIEVSAVCTHPDFLGKGYAYAVIKEQVKRILAKSQIPFLHVRQDNLGAVKLYEKLGFTIRTKMQAYVLTK</sequence>
<name>A0A4U1C6E7_9SPHI</name>
<keyword evidence="2" id="KW-0808">Transferase</keyword>
<dbReference type="PROSITE" id="PS51186">
    <property type="entry name" value="GNAT"/>
    <property type="match status" value="1"/>
</dbReference>
<organism evidence="2 3">
    <name type="scientific">Pedobacter cryophilus</name>
    <dbReference type="NCBI Taxonomy" id="2571271"/>
    <lineage>
        <taxon>Bacteria</taxon>
        <taxon>Pseudomonadati</taxon>
        <taxon>Bacteroidota</taxon>
        <taxon>Sphingobacteriia</taxon>
        <taxon>Sphingobacteriales</taxon>
        <taxon>Sphingobacteriaceae</taxon>
        <taxon>Pedobacter</taxon>
    </lineage>
</organism>
<dbReference type="InterPro" id="IPR000182">
    <property type="entry name" value="GNAT_dom"/>
</dbReference>
<dbReference type="InterPro" id="IPR013653">
    <property type="entry name" value="GCN5-like_dom"/>
</dbReference>
<dbReference type="PANTHER" id="PTHR31143">
    <property type="match status" value="1"/>
</dbReference>
<reference evidence="2 3" key="1">
    <citation type="submission" date="2019-04" db="EMBL/GenBank/DDBJ databases">
        <title>Pedobacter sp. AR-3-17 sp. nov., isolated from Arctic soil.</title>
        <authorList>
            <person name="Dahal R.H."/>
            <person name="Kim D.-U."/>
        </authorList>
    </citation>
    <scope>NUCLEOTIDE SEQUENCE [LARGE SCALE GENOMIC DNA]</scope>
    <source>
        <strain evidence="2 3">AR-3-17</strain>
    </source>
</reference>
<dbReference type="PANTHER" id="PTHR31143:SF2">
    <property type="entry name" value="FR47-LIKE DOMAIN-CONTAINING PROTEIN-RELATED"/>
    <property type="match status" value="1"/>
</dbReference>
<protein>
    <submittedName>
        <fullName evidence="2">GNAT family N-acetyltransferase</fullName>
    </submittedName>
</protein>
<accession>A0A4U1C6E7</accession>
<proteinExistence type="predicted"/>
<keyword evidence="3" id="KW-1185">Reference proteome</keyword>
<dbReference type="InterPro" id="IPR027365">
    <property type="entry name" value="GNAT_acetyltra_YdfB-like"/>
</dbReference>
<gene>
    <name evidence="2" type="ORF">FA046_04200</name>
</gene>
<dbReference type="SUPFAM" id="SSF55729">
    <property type="entry name" value="Acyl-CoA N-acyltransferases (Nat)"/>
    <property type="match status" value="1"/>
</dbReference>
<feature type="domain" description="N-acetyltransferase" evidence="1">
    <location>
        <begin position="100"/>
        <end position="226"/>
    </location>
</feature>
<dbReference type="Gene3D" id="3.40.630.30">
    <property type="match status" value="1"/>
</dbReference>
<dbReference type="InterPro" id="IPR016181">
    <property type="entry name" value="Acyl_CoA_acyltransferase"/>
</dbReference>
<evidence type="ECO:0000259" key="1">
    <source>
        <dbReference type="PROSITE" id="PS51186"/>
    </source>
</evidence>
<evidence type="ECO:0000313" key="3">
    <source>
        <dbReference type="Proteomes" id="UP000308181"/>
    </source>
</evidence>
<evidence type="ECO:0000313" key="2">
    <source>
        <dbReference type="EMBL" id="TKC00885.1"/>
    </source>
</evidence>
<dbReference type="OrthoDB" id="9797456at2"/>
<comment type="caution">
    <text evidence="2">The sequence shown here is derived from an EMBL/GenBank/DDBJ whole genome shotgun (WGS) entry which is preliminary data.</text>
</comment>
<dbReference type="EMBL" id="SWBP01000001">
    <property type="protein sequence ID" value="TKC00885.1"/>
    <property type="molecule type" value="Genomic_DNA"/>
</dbReference>
<dbReference type="GO" id="GO:0016747">
    <property type="term" value="F:acyltransferase activity, transferring groups other than amino-acyl groups"/>
    <property type="evidence" value="ECO:0007669"/>
    <property type="project" value="InterPro"/>
</dbReference>
<dbReference type="RefSeq" id="WP_136825090.1">
    <property type="nucleotide sequence ID" value="NZ_SWBP01000001.1"/>
</dbReference>
<dbReference type="Pfam" id="PF08445">
    <property type="entry name" value="FR47"/>
    <property type="match status" value="1"/>
</dbReference>
<dbReference type="CDD" id="cd04301">
    <property type="entry name" value="NAT_SF"/>
    <property type="match status" value="1"/>
</dbReference>
<dbReference type="AlphaFoldDB" id="A0A4U1C6E7"/>
<dbReference type="Proteomes" id="UP000308181">
    <property type="component" value="Unassembled WGS sequence"/>
</dbReference>